<reference evidence="1 2" key="1">
    <citation type="journal article" date="2018" name="Front. Plant Sci.">
        <title>Red Clover (Trifolium pratense) and Zigzag Clover (T. medium) - A Picture of Genomic Similarities and Differences.</title>
        <authorList>
            <person name="Dluhosova J."/>
            <person name="Istvanek J."/>
            <person name="Nedelnik J."/>
            <person name="Repkova J."/>
        </authorList>
    </citation>
    <scope>NUCLEOTIDE SEQUENCE [LARGE SCALE GENOMIC DNA]</scope>
    <source>
        <strain evidence="2">cv. 10/8</strain>
        <tissue evidence="1">Leaf</tissue>
    </source>
</reference>
<dbReference type="EMBL" id="LXQA010729605">
    <property type="protein sequence ID" value="MCI68046.1"/>
    <property type="molecule type" value="Genomic_DNA"/>
</dbReference>
<name>A0A392U6M3_9FABA</name>
<evidence type="ECO:0000313" key="2">
    <source>
        <dbReference type="Proteomes" id="UP000265520"/>
    </source>
</evidence>
<accession>A0A392U6M3</accession>
<proteinExistence type="predicted"/>
<feature type="non-terminal residue" evidence="1">
    <location>
        <position position="66"/>
    </location>
</feature>
<sequence length="66" mass="7505">MDRGVRAGPSMLKECPLRTSGLVTTKRRGDIIPLLRRRPRGRQCSILHEQSLTRPRAKIPANRKDS</sequence>
<protein>
    <submittedName>
        <fullName evidence="1">Uncharacterized protein</fullName>
    </submittedName>
</protein>
<dbReference type="AlphaFoldDB" id="A0A392U6M3"/>
<dbReference type="Proteomes" id="UP000265520">
    <property type="component" value="Unassembled WGS sequence"/>
</dbReference>
<evidence type="ECO:0000313" key="1">
    <source>
        <dbReference type="EMBL" id="MCI68046.1"/>
    </source>
</evidence>
<keyword evidence="2" id="KW-1185">Reference proteome</keyword>
<comment type="caution">
    <text evidence="1">The sequence shown here is derived from an EMBL/GenBank/DDBJ whole genome shotgun (WGS) entry which is preliminary data.</text>
</comment>
<organism evidence="1 2">
    <name type="scientific">Trifolium medium</name>
    <dbReference type="NCBI Taxonomy" id="97028"/>
    <lineage>
        <taxon>Eukaryota</taxon>
        <taxon>Viridiplantae</taxon>
        <taxon>Streptophyta</taxon>
        <taxon>Embryophyta</taxon>
        <taxon>Tracheophyta</taxon>
        <taxon>Spermatophyta</taxon>
        <taxon>Magnoliopsida</taxon>
        <taxon>eudicotyledons</taxon>
        <taxon>Gunneridae</taxon>
        <taxon>Pentapetalae</taxon>
        <taxon>rosids</taxon>
        <taxon>fabids</taxon>
        <taxon>Fabales</taxon>
        <taxon>Fabaceae</taxon>
        <taxon>Papilionoideae</taxon>
        <taxon>50 kb inversion clade</taxon>
        <taxon>NPAAA clade</taxon>
        <taxon>Hologalegina</taxon>
        <taxon>IRL clade</taxon>
        <taxon>Trifolieae</taxon>
        <taxon>Trifolium</taxon>
    </lineage>
</organism>